<dbReference type="Proteomes" id="UP001497482">
    <property type="component" value="Chromosome 8"/>
</dbReference>
<reference evidence="2 3" key="1">
    <citation type="submission" date="2024-04" db="EMBL/GenBank/DDBJ databases">
        <authorList>
            <person name="Waldvogel A.-M."/>
            <person name="Schoenle A."/>
        </authorList>
    </citation>
    <scope>NUCLEOTIDE SEQUENCE [LARGE SCALE GENOMIC DNA]</scope>
</reference>
<proteinExistence type="predicted"/>
<dbReference type="AlphaFoldDB" id="A0AAV2MIH5"/>
<feature type="region of interest" description="Disordered" evidence="1">
    <location>
        <begin position="1"/>
        <end position="32"/>
    </location>
</feature>
<dbReference type="EMBL" id="OZ035830">
    <property type="protein sequence ID" value="CAL1612919.1"/>
    <property type="molecule type" value="Genomic_DNA"/>
</dbReference>
<organism evidence="2 3">
    <name type="scientific">Knipowitschia caucasica</name>
    <name type="common">Caucasian dwarf goby</name>
    <name type="synonym">Pomatoschistus caucasicus</name>
    <dbReference type="NCBI Taxonomy" id="637954"/>
    <lineage>
        <taxon>Eukaryota</taxon>
        <taxon>Metazoa</taxon>
        <taxon>Chordata</taxon>
        <taxon>Craniata</taxon>
        <taxon>Vertebrata</taxon>
        <taxon>Euteleostomi</taxon>
        <taxon>Actinopterygii</taxon>
        <taxon>Neopterygii</taxon>
        <taxon>Teleostei</taxon>
        <taxon>Neoteleostei</taxon>
        <taxon>Acanthomorphata</taxon>
        <taxon>Gobiaria</taxon>
        <taxon>Gobiiformes</taxon>
        <taxon>Gobioidei</taxon>
        <taxon>Gobiidae</taxon>
        <taxon>Gobiinae</taxon>
        <taxon>Knipowitschia</taxon>
    </lineage>
</organism>
<keyword evidence="3" id="KW-1185">Reference proteome</keyword>
<evidence type="ECO:0000313" key="2">
    <source>
        <dbReference type="EMBL" id="CAL1612919.1"/>
    </source>
</evidence>
<evidence type="ECO:0000313" key="3">
    <source>
        <dbReference type="Proteomes" id="UP001497482"/>
    </source>
</evidence>
<name>A0AAV2MIH5_KNICA</name>
<sequence length="125" mass="13736">MGTLNTGGRRNRHGNPRHRWEEEQTWQPQTQVGEGKDLATAPHAAGGAISAQQLLSSPAAFVCGSVQPELQSLVAERLQQCGRVWALTLARFQPPKPPHKHCPLLRSRMYTAKANTAPAHMQTLL</sequence>
<evidence type="ECO:0000256" key="1">
    <source>
        <dbReference type="SAM" id="MobiDB-lite"/>
    </source>
</evidence>
<gene>
    <name evidence="2" type="ORF">KC01_LOCUS39204</name>
</gene>
<accession>A0AAV2MIH5</accession>
<protein>
    <submittedName>
        <fullName evidence="2">Uncharacterized protein</fullName>
    </submittedName>
</protein>